<gene>
    <name evidence="2" type="ORF">C826_02311</name>
</gene>
<proteinExistence type="predicted"/>
<sequence length="227" mass="25996">MLKYQREYAANRIKLEVEYGRNNEIIFPLKVKPLNDKGLLYDWSIKNPTDTNATQTIYGRNRNGGARKHAARDLYTDFFERNIKNPKSNIEIVAIADGEVLDKRDFYLDTKQVTILHETSKYGKFIVRYGELDSSRILVNIGDKVKQGQVIGYAGLMLKNGIHPSIVPHKQVMMLHFELYKDGSKIDVKKGGKDILSIAGNIFERRNDIADPLEILQEGYKNTFGEN</sequence>
<name>N2BEI0_9HELI</name>
<dbReference type="Gene3D" id="2.70.70.10">
    <property type="entry name" value="Glucose Permease (Domain IIA)"/>
    <property type="match status" value="1"/>
</dbReference>
<comment type="caution">
    <text evidence="2">The sequence shown here is derived from an EMBL/GenBank/DDBJ whole genome shotgun (WGS) entry which is preliminary data.</text>
</comment>
<reference evidence="2 3" key="1">
    <citation type="submission" date="2013-02" db="EMBL/GenBank/DDBJ databases">
        <title>The Genome Sequence of Helicobacter bilis WiWa.</title>
        <authorList>
            <consortium name="The Broad Institute Genome Sequencing Platform"/>
            <person name="Ward D."/>
            <person name="Overstreet A.-M.C."/>
            <person name="Ramer-Tait A.E."/>
            <person name="Phillips G.J."/>
            <person name="Wannemuehler M.J."/>
            <person name="Walker B."/>
            <person name="Young S.K."/>
            <person name="Zeng Q."/>
            <person name="Gargeya S."/>
            <person name="Fitzgerald M."/>
            <person name="Haas B."/>
            <person name="Abouelleil A."/>
            <person name="Alvarado L."/>
            <person name="Arachchi H.M."/>
            <person name="Berlin A.M."/>
            <person name="Chapman S.B."/>
            <person name="Dewar J."/>
            <person name="Goldberg J."/>
            <person name="Griggs A."/>
            <person name="Gujja S."/>
            <person name="Hansen M."/>
            <person name="Howarth C."/>
            <person name="Imamovic A."/>
            <person name="Larimer J."/>
            <person name="McCowan C."/>
            <person name="Murphy C."/>
            <person name="Neiman D."/>
            <person name="Pearson M."/>
            <person name="Priest M."/>
            <person name="Roberts A."/>
            <person name="Saif S."/>
            <person name="Shea T."/>
            <person name="Sisk P."/>
            <person name="Sykes S."/>
            <person name="Wortman J."/>
            <person name="Nusbaum C."/>
            <person name="Birren B."/>
        </authorList>
    </citation>
    <scope>NUCLEOTIDE SEQUENCE [LARGE SCALE GENOMIC DNA]</scope>
    <source>
        <strain evidence="2 3">WiWa</strain>
    </source>
</reference>
<feature type="domain" description="M23ase beta-sheet core" evidence="1">
    <location>
        <begin position="89"/>
        <end position="187"/>
    </location>
</feature>
<protein>
    <recommendedName>
        <fullName evidence="1">M23ase beta-sheet core domain-containing protein</fullName>
    </recommendedName>
</protein>
<dbReference type="PANTHER" id="PTHR21666">
    <property type="entry name" value="PEPTIDASE-RELATED"/>
    <property type="match status" value="1"/>
</dbReference>
<dbReference type="RefSeq" id="WP_004084907.1">
    <property type="nucleotide sequence ID" value="NZ_KB822507.1"/>
</dbReference>
<dbReference type="InterPro" id="IPR011055">
    <property type="entry name" value="Dup_hybrid_motif"/>
</dbReference>
<dbReference type="PATRIC" id="fig|1235804.3.peg.2534"/>
<dbReference type="GeneID" id="60655993"/>
<accession>N2BEI0</accession>
<dbReference type="Pfam" id="PF01551">
    <property type="entry name" value="Peptidase_M23"/>
    <property type="match status" value="1"/>
</dbReference>
<dbReference type="EMBL" id="AQFW01000026">
    <property type="protein sequence ID" value="EMZ36913.1"/>
    <property type="molecule type" value="Genomic_DNA"/>
</dbReference>
<dbReference type="PANTHER" id="PTHR21666:SF270">
    <property type="entry name" value="MUREIN HYDROLASE ACTIVATOR ENVC"/>
    <property type="match status" value="1"/>
</dbReference>
<dbReference type="CDD" id="cd12797">
    <property type="entry name" value="M23_peptidase"/>
    <property type="match status" value="1"/>
</dbReference>
<dbReference type="SUPFAM" id="SSF51261">
    <property type="entry name" value="Duplicated hybrid motif"/>
    <property type="match status" value="1"/>
</dbReference>
<dbReference type="HOGENOM" id="CLU_080389_0_0_7"/>
<evidence type="ECO:0000259" key="1">
    <source>
        <dbReference type="Pfam" id="PF01551"/>
    </source>
</evidence>
<organism evidence="2 3">
    <name type="scientific">Helicobacter bilis WiWa</name>
    <dbReference type="NCBI Taxonomy" id="1235804"/>
    <lineage>
        <taxon>Bacteria</taxon>
        <taxon>Pseudomonadati</taxon>
        <taxon>Campylobacterota</taxon>
        <taxon>Epsilonproteobacteria</taxon>
        <taxon>Campylobacterales</taxon>
        <taxon>Helicobacteraceae</taxon>
        <taxon>Helicobacter</taxon>
    </lineage>
</organism>
<dbReference type="InterPro" id="IPR016047">
    <property type="entry name" value="M23ase_b-sheet_dom"/>
</dbReference>
<evidence type="ECO:0000313" key="3">
    <source>
        <dbReference type="Proteomes" id="UP000012527"/>
    </source>
</evidence>
<dbReference type="Proteomes" id="UP000012527">
    <property type="component" value="Unassembled WGS sequence"/>
</dbReference>
<dbReference type="GO" id="GO:0004222">
    <property type="term" value="F:metalloendopeptidase activity"/>
    <property type="evidence" value="ECO:0007669"/>
    <property type="project" value="TreeGrafter"/>
</dbReference>
<evidence type="ECO:0000313" key="2">
    <source>
        <dbReference type="EMBL" id="EMZ36913.1"/>
    </source>
</evidence>
<dbReference type="AlphaFoldDB" id="N2BEI0"/>
<dbReference type="InterPro" id="IPR050570">
    <property type="entry name" value="Cell_wall_metabolism_enzyme"/>
</dbReference>